<evidence type="ECO:0000313" key="3">
    <source>
        <dbReference type="Proteomes" id="UP000245638"/>
    </source>
</evidence>
<dbReference type="AlphaFoldDB" id="A0A2T9X8U2"/>
<evidence type="ECO:0000256" key="1">
    <source>
        <dbReference type="SAM" id="Phobius"/>
    </source>
</evidence>
<protein>
    <submittedName>
        <fullName evidence="2">Uncharacterized protein</fullName>
    </submittedName>
</protein>
<sequence>MIGVGNIYKLSINLTELLLMDAYNGSYKANISLGSGFPQLSEKQLAELRSGTFTINGSNVVIQNTTLKLGNNEFKAYEIEASKSTFLGTGSLYIWVNESNGIILEIKEEASSALGTVVVYSTLTQFAYESSSNNTNTISISTPLDSSIFSHLPSNPIYKLEFIGILASLFVVIAIAIILILRKLKR</sequence>
<feature type="transmembrane region" description="Helical" evidence="1">
    <location>
        <begin position="162"/>
        <end position="181"/>
    </location>
</feature>
<keyword evidence="1" id="KW-0472">Membrane</keyword>
<name>A0A2T9X8U2_9CREN</name>
<gene>
    <name evidence="2" type="ORF">DDW13_03065</name>
</gene>
<dbReference type="EMBL" id="QEFD01000098">
    <property type="protein sequence ID" value="PVU76442.1"/>
    <property type="molecule type" value="Genomic_DNA"/>
</dbReference>
<accession>A0A2T9X8U2</accession>
<keyword evidence="1" id="KW-0812">Transmembrane</keyword>
<keyword evidence="1" id="KW-1133">Transmembrane helix</keyword>
<proteinExistence type="predicted"/>
<organism evidence="2 3">
    <name type="scientific">Acidianus hospitalis</name>
    <dbReference type="NCBI Taxonomy" id="563177"/>
    <lineage>
        <taxon>Archaea</taxon>
        <taxon>Thermoproteota</taxon>
        <taxon>Thermoprotei</taxon>
        <taxon>Sulfolobales</taxon>
        <taxon>Sulfolobaceae</taxon>
        <taxon>Acidianus</taxon>
    </lineage>
</organism>
<evidence type="ECO:0000313" key="2">
    <source>
        <dbReference type="EMBL" id="PVU76442.1"/>
    </source>
</evidence>
<comment type="caution">
    <text evidence="2">The sequence shown here is derived from an EMBL/GenBank/DDBJ whole genome shotgun (WGS) entry which is preliminary data.</text>
</comment>
<dbReference type="Proteomes" id="UP000245638">
    <property type="component" value="Unassembled WGS sequence"/>
</dbReference>
<reference evidence="2 3" key="1">
    <citation type="journal article" date="2015" name="Appl. Environ. Microbiol.">
        <title>Nanoarchaeota, Their Sulfolobales Host, and Nanoarchaeota Virus Distribution across Yellowstone National Park Hot Springs.</title>
        <authorList>
            <person name="Munson-McGee J.H."/>
            <person name="Field E.K."/>
            <person name="Bateson M."/>
            <person name="Rooney C."/>
            <person name="Stepanauskas R."/>
            <person name="Young M.J."/>
        </authorList>
    </citation>
    <scope>NUCLEOTIDE SEQUENCE [LARGE SCALE GENOMIC DNA]</scope>
    <source>
        <strain evidence="2">SCGC AC-742_N10</strain>
    </source>
</reference>